<evidence type="ECO:0000259" key="3">
    <source>
        <dbReference type="Pfam" id="PF24976"/>
    </source>
</evidence>
<dbReference type="EMBL" id="CAJFCW020000003">
    <property type="protein sequence ID" value="CAG9102829.1"/>
    <property type="molecule type" value="Genomic_DNA"/>
</dbReference>
<dbReference type="AlphaFoldDB" id="A0A811KE77"/>
<dbReference type="InterPro" id="IPR012674">
    <property type="entry name" value="Calycin"/>
</dbReference>
<sequence length="541" mass="58216">MQRAVLILLLGVQLASAQIDAFGGPNRYAAKPTITPDIQKYFELDGHARELVDTLIGPRPGGFFPEKTYEVARPSYGGGPAGPQDGLTQIGNALSNFFNGPPAPQGAGDLQLPPGFNQGFSLNNGGKPALSSFQENGKISHAPVEQRASEIQRAPSKSSISGIPSDYPKLPKFPYANNFDPNGAGPSVLKAAPEIPKFASRPEVPEGGFGAMSDLRRYPSSVSEAAQKPLSSSATNGEYSEDTLTDEPRQAGGLIGTIMDLFAMSKDKENPPDLSNVAKGVGNLLTGQNSPLPGKNIVNNVLYKALTQNSVDSNSTYGLPKFDFDSSTPITLTEAQQKAISENLEMVEGLIVQPSSPLCNPKPSPVAELSIDAFMGTWYQVVYSPPLSSTPCSMVTYKKMSEVNPQNGGIGSLFEVFEYKTGGAPYSKPTITSGFAILKEIGELIFRTTANKEDVTVYIIHNGPINEDGKYEYIVMSTNCNYPLYVFARDPVAYRQKYEKQVLTYLEKRGIISGFSKLFNTVAPVDASTCTFPPNLFNSQV</sequence>
<evidence type="ECO:0000313" key="4">
    <source>
        <dbReference type="EMBL" id="CAD5214494.1"/>
    </source>
</evidence>
<evidence type="ECO:0000256" key="2">
    <source>
        <dbReference type="SAM" id="SignalP"/>
    </source>
</evidence>
<dbReference type="InterPro" id="IPR056868">
    <property type="entry name" value="Lipocalin_dom_nem"/>
</dbReference>
<evidence type="ECO:0000313" key="5">
    <source>
        <dbReference type="Proteomes" id="UP000614601"/>
    </source>
</evidence>
<dbReference type="EMBL" id="CAJFDH010000003">
    <property type="protein sequence ID" value="CAD5214494.1"/>
    <property type="molecule type" value="Genomic_DNA"/>
</dbReference>
<dbReference type="Pfam" id="PF24976">
    <property type="entry name" value="Lipocalin_10"/>
    <property type="match status" value="1"/>
</dbReference>
<evidence type="ECO:0000256" key="1">
    <source>
        <dbReference type="SAM" id="MobiDB-lite"/>
    </source>
</evidence>
<feature type="chain" id="PRO_5036221012" description="Lipocalin domain-containing protein" evidence="2">
    <location>
        <begin position="18"/>
        <end position="541"/>
    </location>
</feature>
<accession>A0A811KE77</accession>
<dbReference type="OrthoDB" id="565904at2759"/>
<reference evidence="4" key="1">
    <citation type="submission" date="2020-09" db="EMBL/GenBank/DDBJ databases">
        <authorList>
            <person name="Kikuchi T."/>
        </authorList>
    </citation>
    <scope>NUCLEOTIDE SEQUENCE</scope>
    <source>
        <strain evidence="4">SH1</strain>
    </source>
</reference>
<name>A0A811KE77_9BILA</name>
<dbReference type="Gene3D" id="2.40.128.20">
    <property type="match status" value="1"/>
</dbReference>
<comment type="caution">
    <text evidence="4">The sequence shown here is derived from an EMBL/GenBank/DDBJ whole genome shotgun (WGS) entry which is preliminary data.</text>
</comment>
<proteinExistence type="predicted"/>
<protein>
    <recommendedName>
        <fullName evidence="3">Lipocalin domain-containing protein</fullName>
    </recommendedName>
</protein>
<organism evidence="4 5">
    <name type="scientific">Bursaphelenchus okinawaensis</name>
    <dbReference type="NCBI Taxonomy" id="465554"/>
    <lineage>
        <taxon>Eukaryota</taxon>
        <taxon>Metazoa</taxon>
        <taxon>Ecdysozoa</taxon>
        <taxon>Nematoda</taxon>
        <taxon>Chromadorea</taxon>
        <taxon>Rhabditida</taxon>
        <taxon>Tylenchina</taxon>
        <taxon>Tylenchomorpha</taxon>
        <taxon>Aphelenchoidea</taxon>
        <taxon>Aphelenchoididae</taxon>
        <taxon>Bursaphelenchus</taxon>
    </lineage>
</organism>
<feature type="compositionally biased region" description="Polar residues" evidence="1">
    <location>
        <begin position="220"/>
        <end position="238"/>
    </location>
</feature>
<dbReference type="PANTHER" id="PTHR37437:SF4">
    <property type="entry name" value="LIPOCALIN-RELATED PROTEIN"/>
    <property type="match status" value="1"/>
</dbReference>
<feature type="signal peptide" evidence="2">
    <location>
        <begin position="1"/>
        <end position="17"/>
    </location>
</feature>
<dbReference type="Proteomes" id="UP000783686">
    <property type="component" value="Unassembled WGS sequence"/>
</dbReference>
<dbReference type="SUPFAM" id="SSF50814">
    <property type="entry name" value="Lipocalins"/>
    <property type="match status" value="1"/>
</dbReference>
<gene>
    <name evidence="4" type="ORF">BOKJ2_LOCUS5621</name>
</gene>
<dbReference type="PANTHER" id="PTHR37437">
    <property type="entry name" value="LIPOCALIN-RELATED PROTEIN-RELATED"/>
    <property type="match status" value="1"/>
</dbReference>
<feature type="domain" description="Lipocalin" evidence="3">
    <location>
        <begin position="368"/>
        <end position="531"/>
    </location>
</feature>
<dbReference type="Proteomes" id="UP000614601">
    <property type="component" value="Unassembled WGS sequence"/>
</dbReference>
<feature type="region of interest" description="Disordered" evidence="1">
    <location>
        <begin position="220"/>
        <end position="250"/>
    </location>
</feature>
<keyword evidence="5" id="KW-1185">Reference proteome</keyword>
<keyword evidence="2" id="KW-0732">Signal</keyword>